<sequence>MYTFAVEDSLTWLRFLREEGYVVLSAIAHSGEVAKARQLLWRNIEELWPNVSENDLSTWRQWPLSMHGIVPELSQSAGAWYVRGIPRVREAFAKIWDDDDLIVSMDSVICWRPWWYNANWKPITEGLHVDQNPIEKPTFSCVQGMMPLYSVTEDVGGLAVVPRSHLIESPWKQRYTRWRGKGDWCPLSLDDPLYKYACFLKANPGDLILWDSRTVHGGFTGNADVERKENGAIVNRLARLSCTVSMVPRSRASASVLELRKVGFLQGAAFNHSPHEAGTSTGALRARFPDSFTYKPIKLTDNQRALL</sequence>
<protein>
    <recommendedName>
        <fullName evidence="2">Phytanoyl-CoA dioxygenase</fullName>
    </recommendedName>
</protein>
<dbReference type="Gene3D" id="2.60.120.620">
    <property type="entry name" value="q2cbj1_9rhob like domain"/>
    <property type="match status" value="1"/>
</dbReference>
<organism evidence="1">
    <name type="scientific">Aureoumbra lagunensis</name>
    <dbReference type="NCBI Taxonomy" id="44058"/>
    <lineage>
        <taxon>Eukaryota</taxon>
        <taxon>Sar</taxon>
        <taxon>Stramenopiles</taxon>
        <taxon>Ochrophyta</taxon>
        <taxon>Pelagophyceae</taxon>
        <taxon>Pelagomonadales</taxon>
        <taxon>Aureoumbra</taxon>
    </lineage>
</organism>
<dbReference type="Pfam" id="PF05721">
    <property type="entry name" value="PhyH"/>
    <property type="match status" value="1"/>
</dbReference>
<dbReference type="PANTHER" id="PTHR31630">
    <property type="entry name" value="PHYTANOYL-COA DIOXYGENASE-RELATED-RELATED"/>
    <property type="match status" value="1"/>
</dbReference>
<evidence type="ECO:0008006" key="2">
    <source>
        <dbReference type="Google" id="ProtNLM"/>
    </source>
</evidence>
<dbReference type="SUPFAM" id="SSF51197">
    <property type="entry name" value="Clavaminate synthase-like"/>
    <property type="match status" value="1"/>
</dbReference>
<dbReference type="AlphaFoldDB" id="A0A7S3JUK3"/>
<dbReference type="EMBL" id="HBIJ01008795">
    <property type="protein sequence ID" value="CAE0365462.1"/>
    <property type="molecule type" value="Transcribed_RNA"/>
</dbReference>
<gene>
    <name evidence="1" type="ORF">ALAG00032_LOCUS6205</name>
</gene>
<dbReference type="InterPro" id="IPR008775">
    <property type="entry name" value="Phytyl_CoA_dOase-like"/>
</dbReference>
<accession>A0A7S3JUK3</accession>
<name>A0A7S3JUK3_9STRA</name>
<proteinExistence type="predicted"/>
<dbReference type="PANTHER" id="PTHR31630:SF6">
    <property type="entry name" value="PHYTANOYL-COA DIOXYGENASE-RELATED"/>
    <property type="match status" value="1"/>
</dbReference>
<reference evidence="1" key="1">
    <citation type="submission" date="2021-01" db="EMBL/GenBank/DDBJ databases">
        <authorList>
            <person name="Corre E."/>
            <person name="Pelletier E."/>
            <person name="Niang G."/>
            <person name="Scheremetjew M."/>
            <person name="Finn R."/>
            <person name="Kale V."/>
            <person name="Holt S."/>
            <person name="Cochrane G."/>
            <person name="Meng A."/>
            <person name="Brown T."/>
            <person name="Cohen L."/>
        </authorList>
    </citation>
    <scope>NUCLEOTIDE SEQUENCE</scope>
    <source>
        <strain evidence="1">CCMP1510</strain>
    </source>
</reference>
<evidence type="ECO:0000313" key="1">
    <source>
        <dbReference type="EMBL" id="CAE0365462.1"/>
    </source>
</evidence>